<sequence length="421" mass="46304">MAPQKTLQAFLATARAALTVPPSIRPTPLHFVVGNESADLDSLCSALLLAYFRSHEPPHTLHVPLCHIPREDLALRPEFSAVLKRAAVTPDDVLTLTELPGRDTLKPEDTRWLLVDHNAMTGDLNQAFGSRVIGCIDHHDDEGKVPLDAKPRVIEKTGSCMSLVVKQCEGTWDALAEKNDSPENRLINRQLAYLALGPLLIDTSNLGNKDKTTARDEHAVAVVEARISAVTDPVLATTKAEEGYYDRADFFDEVSRLKEDISQMPIRDVLRKDYKEWTTVEDADDGGSGLRLGTSSAPQSFAFLADKAGGEGAFVEELERWSASKKVDVMVVLTTHKDESGKFIRELLVWARTGPEVVAAVKKFVDAEGKEKLGLSTWGDGKLDGEDGEGSWRRCWTQANTAKSRKQIAPMLRDVLKGIKT</sequence>
<organism evidence="1 2">
    <name type="scientific">Hypoxylon rubiginosum</name>
    <dbReference type="NCBI Taxonomy" id="110542"/>
    <lineage>
        <taxon>Eukaryota</taxon>
        <taxon>Fungi</taxon>
        <taxon>Dikarya</taxon>
        <taxon>Ascomycota</taxon>
        <taxon>Pezizomycotina</taxon>
        <taxon>Sordariomycetes</taxon>
        <taxon>Xylariomycetidae</taxon>
        <taxon>Xylariales</taxon>
        <taxon>Hypoxylaceae</taxon>
        <taxon>Hypoxylon</taxon>
    </lineage>
</organism>
<comment type="caution">
    <text evidence="1">The sequence shown here is derived from an EMBL/GenBank/DDBJ whole genome shotgun (WGS) entry which is preliminary data.</text>
</comment>
<protein>
    <submittedName>
        <fullName evidence="1">DHH phosphoesterase</fullName>
    </submittedName>
</protein>
<dbReference type="Proteomes" id="UP001497680">
    <property type="component" value="Unassembled WGS sequence"/>
</dbReference>
<accession>A0ACC0DF61</accession>
<dbReference type="EMBL" id="MU394287">
    <property type="protein sequence ID" value="KAI6091380.1"/>
    <property type="molecule type" value="Genomic_DNA"/>
</dbReference>
<proteinExistence type="predicted"/>
<evidence type="ECO:0000313" key="1">
    <source>
        <dbReference type="EMBL" id="KAI6091380.1"/>
    </source>
</evidence>
<evidence type="ECO:0000313" key="2">
    <source>
        <dbReference type="Proteomes" id="UP001497680"/>
    </source>
</evidence>
<keyword evidence="2" id="KW-1185">Reference proteome</keyword>
<name>A0ACC0DF61_9PEZI</name>
<reference evidence="1 2" key="1">
    <citation type="journal article" date="2022" name="New Phytol.">
        <title>Ecological generalism drives hyperdiversity of secondary metabolite gene clusters in xylarialean endophytes.</title>
        <authorList>
            <person name="Franco M.E.E."/>
            <person name="Wisecaver J.H."/>
            <person name="Arnold A.E."/>
            <person name="Ju Y.M."/>
            <person name="Slot J.C."/>
            <person name="Ahrendt S."/>
            <person name="Moore L.P."/>
            <person name="Eastman K.E."/>
            <person name="Scott K."/>
            <person name="Konkel Z."/>
            <person name="Mondo S.J."/>
            <person name="Kuo A."/>
            <person name="Hayes R.D."/>
            <person name="Haridas S."/>
            <person name="Andreopoulos B."/>
            <person name="Riley R."/>
            <person name="LaButti K."/>
            <person name="Pangilinan J."/>
            <person name="Lipzen A."/>
            <person name="Amirebrahimi M."/>
            <person name="Yan J."/>
            <person name="Adam C."/>
            <person name="Keymanesh K."/>
            <person name="Ng V."/>
            <person name="Louie K."/>
            <person name="Northen T."/>
            <person name="Drula E."/>
            <person name="Henrissat B."/>
            <person name="Hsieh H.M."/>
            <person name="Youens-Clark K."/>
            <person name="Lutzoni F."/>
            <person name="Miadlikowska J."/>
            <person name="Eastwood D.C."/>
            <person name="Hamelin R.C."/>
            <person name="Grigoriev I.V."/>
            <person name="U'Ren J.M."/>
        </authorList>
    </citation>
    <scope>NUCLEOTIDE SEQUENCE [LARGE SCALE GENOMIC DNA]</scope>
    <source>
        <strain evidence="1 2">ER1909</strain>
    </source>
</reference>
<gene>
    <name evidence="1" type="ORF">F4821DRAFT_227038</name>
</gene>